<evidence type="ECO:0000256" key="5">
    <source>
        <dbReference type="HAMAP-Rule" id="MF_00014"/>
    </source>
</evidence>
<dbReference type="HAMAP" id="MF_00014">
    <property type="entry name" value="Ribosome_mat_RimM"/>
    <property type="match status" value="1"/>
</dbReference>
<dbReference type="GO" id="GO:0043022">
    <property type="term" value="F:ribosome binding"/>
    <property type="evidence" value="ECO:0007669"/>
    <property type="project" value="InterPro"/>
</dbReference>
<dbReference type="Gene3D" id="2.30.30.240">
    <property type="entry name" value="PRC-barrel domain"/>
    <property type="match status" value="1"/>
</dbReference>
<dbReference type="PANTHER" id="PTHR33692">
    <property type="entry name" value="RIBOSOME MATURATION FACTOR RIMM"/>
    <property type="match status" value="1"/>
</dbReference>
<evidence type="ECO:0000259" key="7">
    <source>
        <dbReference type="Pfam" id="PF24986"/>
    </source>
</evidence>
<keyword evidence="2 5" id="KW-0690">Ribosome biogenesis</keyword>
<dbReference type="STRING" id="211114.SAMN04489726_4139"/>
<dbReference type="InterPro" id="IPR002676">
    <property type="entry name" value="RimM_N"/>
</dbReference>
<dbReference type="Pfam" id="PF01782">
    <property type="entry name" value="RimM"/>
    <property type="match status" value="1"/>
</dbReference>
<feature type="domain" description="Ribosome maturation factor RimM PRC barrel" evidence="7">
    <location>
        <begin position="98"/>
        <end position="165"/>
    </location>
</feature>
<dbReference type="Proteomes" id="UP000183376">
    <property type="component" value="Chromosome I"/>
</dbReference>
<sequence>MDLVVGRVVKPHGVRGELVIDVRTDSPEDRFAPGTALGVRGSARTLTVAAARPHTGRLLVFFDGVGTREAAEALRGTLLTVEVDQLPPIDDPDEFYDHQLEGLAVELQDGTAVGTVREIAHGPGGELLVVKAQDGREVLIPFVEQIVPTVDLEAGRVVIDPPDGLLDVG</sequence>
<dbReference type="RefSeq" id="WP_030430525.1">
    <property type="nucleotide sequence ID" value="NZ_JOEF01000013.1"/>
</dbReference>
<dbReference type="eggNOG" id="COG0806">
    <property type="taxonomic scope" value="Bacteria"/>
</dbReference>
<dbReference type="GO" id="GO:0005737">
    <property type="term" value="C:cytoplasm"/>
    <property type="evidence" value="ECO:0007669"/>
    <property type="project" value="UniProtKB-SubCell"/>
</dbReference>
<dbReference type="InterPro" id="IPR011961">
    <property type="entry name" value="RimM"/>
</dbReference>
<dbReference type="AlphaFoldDB" id="A0A1G9XDB3"/>
<protein>
    <recommendedName>
        <fullName evidence="5">Ribosome maturation factor RimM</fullName>
    </recommendedName>
</protein>
<dbReference type="Pfam" id="PF24986">
    <property type="entry name" value="PRC_RimM"/>
    <property type="match status" value="1"/>
</dbReference>
<dbReference type="InterPro" id="IPR011033">
    <property type="entry name" value="PRC_barrel-like_sf"/>
</dbReference>
<dbReference type="PANTHER" id="PTHR33692:SF1">
    <property type="entry name" value="RIBOSOME MATURATION FACTOR RIMM"/>
    <property type="match status" value="1"/>
</dbReference>
<comment type="subcellular location">
    <subcellularLocation>
        <location evidence="5">Cytoplasm</location>
    </subcellularLocation>
</comment>
<feature type="domain" description="RimM N-terminal" evidence="6">
    <location>
        <begin position="4"/>
        <end position="84"/>
    </location>
</feature>
<dbReference type="EMBL" id="LT629701">
    <property type="protein sequence ID" value="SDM94750.1"/>
    <property type="molecule type" value="Genomic_DNA"/>
</dbReference>
<dbReference type="SUPFAM" id="SSF50447">
    <property type="entry name" value="Translation proteins"/>
    <property type="match status" value="1"/>
</dbReference>
<evidence type="ECO:0000259" key="6">
    <source>
        <dbReference type="Pfam" id="PF01782"/>
    </source>
</evidence>
<dbReference type="NCBIfam" id="TIGR02273">
    <property type="entry name" value="16S_RimM"/>
    <property type="match status" value="1"/>
</dbReference>
<comment type="similarity">
    <text evidence="5">Belongs to the RimM family.</text>
</comment>
<dbReference type="SUPFAM" id="SSF50346">
    <property type="entry name" value="PRC-barrel domain"/>
    <property type="match status" value="1"/>
</dbReference>
<gene>
    <name evidence="5" type="primary">rimM</name>
    <name evidence="8" type="ORF">SAMN04489726_4139</name>
</gene>
<name>A0A1G9XDB3_ALLAB</name>
<evidence type="ECO:0000313" key="8">
    <source>
        <dbReference type="EMBL" id="SDM94750.1"/>
    </source>
</evidence>
<keyword evidence="9" id="KW-1185">Reference proteome</keyword>
<evidence type="ECO:0000256" key="2">
    <source>
        <dbReference type="ARBA" id="ARBA00022517"/>
    </source>
</evidence>
<evidence type="ECO:0000313" key="9">
    <source>
        <dbReference type="Proteomes" id="UP000183376"/>
    </source>
</evidence>
<proteinExistence type="inferred from homology"/>
<evidence type="ECO:0000256" key="3">
    <source>
        <dbReference type="ARBA" id="ARBA00022552"/>
    </source>
</evidence>
<evidence type="ECO:0000256" key="4">
    <source>
        <dbReference type="ARBA" id="ARBA00023186"/>
    </source>
</evidence>
<dbReference type="InterPro" id="IPR009000">
    <property type="entry name" value="Transl_B-barrel_sf"/>
</dbReference>
<dbReference type="GO" id="GO:0042274">
    <property type="term" value="P:ribosomal small subunit biogenesis"/>
    <property type="evidence" value="ECO:0007669"/>
    <property type="project" value="UniProtKB-UniRule"/>
</dbReference>
<reference evidence="8 9" key="1">
    <citation type="submission" date="2016-10" db="EMBL/GenBank/DDBJ databases">
        <authorList>
            <person name="de Groot N.N."/>
        </authorList>
    </citation>
    <scope>NUCLEOTIDE SEQUENCE [LARGE SCALE GENOMIC DNA]</scope>
    <source>
        <strain evidence="8 9">DSM 44149</strain>
    </source>
</reference>
<dbReference type="GO" id="GO:0006364">
    <property type="term" value="P:rRNA processing"/>
    <property type="evidence" value="ECO:0007669"/>
    <property type="project" value="UniProtKB-UniRule"/>
</dbReference>
<evidence type="ECO:0000256" key="1">
    <source>
        <dbReference type="ARBA" id="ARBA00022490"/>
    </source>
</evidence>
<comment type="domain">
    <text evidence="5">The PRC barrel domain binds ribosomal protein uS19.</text>
</comment>
<dbReference type="InterPro" id="IPR056792">
    <property type="entry name" value="PRC_RimM"/>
</dbReference>
<keyword evidence="1 5" id="KW-0963">Cytoplasm</keyword>
<dbReference type="Gene3D" id="2.40.30.60">
    <property type="entry name" value="RimM"/>
    <property type="match status" value="1"/>
</dbReference>
<comment type="subunit">
    <text evidence="5">Binds ribosomal protein uS19.</text>
</comment>
<comment type="function">
    <text evidence="5">An accessory protein needed during the final step in the assembly of 30S ribosomal subunit, possibly for assembly of the head region. Essential for efficient processing of 16S rRNA. May be needed both before and after RbfA during the maturation of 16S rRNA. It has affinity for free ribosomal 30S subunits but not for 70S ribosomes.</text>
</comment>
<organism evidence="8 9">
    <name type="scientific">Allokutzneria albata</name>
    <name type="common">Kibdelosporangium albatum</name>
    <dbReference type="NCBI Taxonomy" id="211114"/>
    <lineage>
        <taxon>Bacteria</taxon>
        <taxon>Bacillati</taxon>
        <taxon>Actinomycetota</taxon>
        <taxon>Actinomycetes</taxon>
        <taxon>Pseudonocardiales</taxon>
        <taxon>Pseudonocardiaceae</taxon>
        <taxon>Allokutzneria</taxon>
    </lineage>
</organism>
<keyword evidence="4 5" id="KW-0143">Chaperone</keyword>
<dbReference type="GO" id="GO:0005840">
    <property type="term" value="C:ribosome"/>
    <property type="evidence" value="ECO:0007669"/>
    <property type="project" value="InterPro"/>
</dbReference>
<keyword evidence="3 5" id="KW-0698">rRNA processing</keyword>
<accession>A0A1G9XDB3</accession>
<dbReference type="OrthoDB" id="5381335at2"/>
<dbReference type="InterPro" id="IPR036976">
    <property type="entry name" value="RimM_N_sf"/>
</dbReference>